<evidence type="ECO:0008006" key="6">
    <source>
        <dbReference type="Google" id="ProtNLM"/>
    </source>
</evidence>
<dbReference type="Gene3D" id="1.25.40.10">
    <property type="entry name" value="Tetratricopeptide repeat domain"/>
    <property type="match status" value="6"/>
</dbReference>
<dbReference type="eggNOG" id="KOG1127">
    <property type="taxonomic scope" value="Eukaryota"/>
</dbReference>
<reference evidence="5" key="2">
    <citation type="submission" date="2009-11" db="EMBL/GenBank/DDBJ databases">
        <title>The Genome Sequence of Allomyces macrogynus strain ATCC 38327.</title>
        <authorList>
            <consortium name="The Broad Institute Genome Sequencing Platform"/>
            <person name="Russ C."/>
            <person name="Cuomo C."/>
            <person name="Shea T."/>
            <person name="Young S.K."/>
            <person name="Zeng Q."/>
            <person name="Koehrsen M."/>
            <person name="Haas B."/>
            <person name="Borodovsky M."/>
            <person name="Guigo R."/>
            <person name="Alvarado L."/>
            <person name="Berlin A."/>
            <person name="Borenstein D."/>
            <person name="Chen Z."/>
            <person name="Engels R."/>
            <person name="Freedman E."/>
            <person name="Gellesch M."/>
            <person name="Goldberg J."/>
            <person name="Griggs A."/>
            <person name="Gujja S."/>
            <person name="Heiman D."/>
            <person name="Hepburn T."/>
            <person name="Howarth C."/>
            <person name="Jen D."/>
            <person name="Larson L."/>
            <person name="Lewis B."/>
            <person name="Mehta T."/>
            <person name="Park D."/>
            <person name="Pearson M."/>
            <person name="Roberts A."/>
            <person name="Saif S."/>
            <person name="Shenoy N."/>
            <person name="Sisk P."/>
            <person name="Stolte C."/>
            <person name="Sykes S."/>
            <person name="Walk T."/>
            <person name="White J."/>
            <person name="Yandava C."/>
            <person name="Burger G."/>
            <person name="Gray M.W."/>
            <person name="Holland P.W.H."/>
            <person name="King N."/>
            <person name="Lang F.B.F."/>
            <person name="Roger A.J."/>
            <person name="Ruiz-Trillo I."/>
            <person name="Lander E."/>
            <person name="Nusbaum C."/>
        </authorList>
    </citation>
    <scope>NUCLEOTIDE SEQUENCE [LARGE SCALE GENOMIC DNA]</scope>
    <source>
        <strain evidence="5">ATCC 38327</strain>
    </source>
</reference>
<accession>A0A0L0SBA9</accession>
<feature type="repeat" description="TPR" evidence="3">
    <location>
        <begin position="618"/>
        <end position="651"/>
    </location>
</feature>
<dbReference type="PANTHER" id="PTHR15704">
    <property type="entry name" value="SUPERKILLER 3 PROTEIN-RELATED"/>
    <property type="match status" value="1"/>
</dbReference>
<name>A0A0L0SBA9_ALLM3</name>
<evidence type="ECO:0000256" key="2">
    <source>
        <dbReference type="ARBA" id="ARBA00022803"/>
    </source>
</evidence>
<feature type="repeat" description="TPR" evidence="3">
    <location>
        <begin position="514"/>
        <end position="547"/>
    </location>
</feature>
<dbReference type="GO" id="GO:0006401">
    <property type="term" value="P:RNA catabolic process"/>
    <property type="evidence" value="ECO:0007669"/>
    <property type="project" value="InterPro"/>
</dbReference>
<evidence type="ECO:0000256" key="3">
    <source>
        <dbReference type="PROSITE-ProRule" id="PRU00339"/>
    </source>
</evidence>
<organism evidence="4 5">
    <name type="scientific">Allomyces macrogynus (strain ATCC 38327)</name>
    <name type="common">Allomyces javanicus var. macrogynus</name>
    <dbReference type="NCBI Taxonomy" id="578462"/>
    <lineage>
        <taxon>Eukaryota</taxon>
        <taxon>Fungi</taxon>
        <taxon>Fungi incertae sedis</taxon>
        <taxon>Blastocladiomycota</taxon>
        <taxon>Blastocladiomycetes</taxon>
        <taxon>Blastocladiales</taxon>
        <taxon>Blastocladiaceae</taxon>
        <taxon>Allomyces</taxon>
    </lineage>
</organism>
<evidence type="ECO:0000256" key="1">
    <source>
        <dbReference type="ARBA" id="ARBA00022737"/>
    </source>
</evidence>
<dbReference type="Pfam" id="PF13181">
    <property type="entry name" value="TPR_8"/>
    <property type="match status" value="2"/>
</dbReference>
<dbReference type="OMA" id="LAISWIC"/>
<dbReference type="InterPro" id="IPR011990">
    <property type="entry name" value="TPR-like_helical_dom_sf"/>
</dbReference>
<dbReference type="PROSITE" id="PS50005">
    <property type="entry name" value="TPR"/>
    <property type="match status" value="3"/>
</dbReference>
<evidence type="ECO:0000313" key="5">
    <source>
        <dbReference type="Proteomes" id="UP000054350"/>
    </source>
</evidence>
<keyword evidence="1" id="KW-0677">Repeat</keyword>
<dbReference type="OrthoDB" id="421075at2759"/>
<dbReference type="SUPFAM" id="SSF48452">
    <property type="entry name" value="TPR-like"/>
    <property type="match status" value="6"/>
</dbReference>
<dbReference type="GO" id="GO:0055087">
    <property type="term" value="C:Ski complex"/>
    <property type="evidence" value="ECO:0007669"/>
    <property type="project" value="InterPro"/>
</dbReference>
<protein>
    <recommendedName>
        <fullName evidence="6">PEP-CTERM system TPR-repeat lipoprotein</fullName>
    </recommendedName>
</protein>
<dbReference type="InterPro" id="IPR039226">
    <property type="entry name" value="Ski3/TTC37"/>
</dbReference>
<dbReference type="SMART" id="SM00028">
    <property type="entry name" value="TPR"/>
    <property type="match status" value="10"/>
</dbReference>
<sequence>MFAARVKTLLKKTRDALGAKDYATAYDTVNDLLGYEPANLNALLFKALAAQNLEKYDESEEALNTVLETNPDLVSAWQGLEKLHEKAGNVGKRIDAMHKLINLYYKANESKRLTDLVTALVQLHTDRKDWAAADRALRQFLPDSPIYDRLADPRPSTADILQQLATVQAAHDTESITAQVQARKGMLGGPSLPELQRQVEHAVHRASPLLGTYEQLLQLNRDLDMVEKYLGLLTARVQGAEDEAERREYAAKLRTEVAAIVTRGEKVRAAYQLALDWTNAADVHEVPDALVRAYLAAWPVSSNDDDDGAAQDEYAVFAQWVLDPDNEPDTLPPTPSLFGCLVTGCLTSADKAQLDAATRGLDLVQATERNFAVPLDRVANRLHLTRAKVLLGAQLVHDALRDLDAVDSKTFADEAYTLRGEAYMQLQGWAQARASFTRVRSSWAQSNLGWLDLLQDQGSPLSTLAAVDSAALAAPHQQAVHAYRLGRAYWAAGDGNNAFTHLLHAAQRAPLLCTEAFTYLGHVYAARGDAGRAAKCWVKAFALDPRDTEAARVLVRHYWSQGESAWSAAREVLQKAAEASPRVAWIWKQLGLVHLRLGNVDDAATALQAAGRLDFRDHVVWQTLAECYLKLGRYLTAYKAATRAIELDPQGQLARYLMAVVNMKLGQYVAAHATLDPNASFAPSVILAGELYLAHARDAYETGRYAETKRLLDEGYVVMQANATPALPSAHAKRVADLRAAWTWIPHLWTASGSVVDALQEAVEGYVAIGCHVDAAQVLFHVAQLGGADAEEAATKALVHCKHALAQNRHDPAAWTVAGCVYATHLAQPKLAQHCLVMSLHLDPRSASTWTALGLLYSANDDGELAHACLEQATMHDADAAAAWAALQRCTNFATATRRATTTKTNLLHHAVATCAWVPPAVMREYVHALRDMHAIDAEFAARKWTEWEPTSASAWNAYGCLLERNGNHAGAVDAFKQALRIDRTDKAVLANLARALAAQDPQRAVDMFARMGGIEAFAKDEDPRRALVMQLAAAMAQWHAGQWRADPTAGRQAVDACTATLARITNGKTDTERKLLAQLSYQCQHTDSIPTLVDGVAPGLLCALGLLQGRDDLVGTAFDAMPPRDAQYMTSIYLLLQGDVRGALRALQRAAHMFPGHHAAWARLARFLARYSSGKAQVTVARGVAAHDRVVGEDGSGLALATVGLLAMGDSKAALRMAQRQAVLHPTRAAAWRQMLTTMVARQVDEVGEAADREGQEVMDRVASHVLQTSSADTDATGTAFAHLLAAHVVMTGHDAPGAMHHGESAVALLDPDTLPAAVYRQLARTLAASGDLDSAAAFLKQAMPTDDAAVLELAQVYTRAGWRDAAIALLEAKGSRTTLAQAFFVRGRSVAAGNAVAQAEGEEGDEQVRVVQALAALARGMRARAGKMVAGVERRDLVDVWEREARAADAA</sequence>
<dbReference type="Pfam" id="PF13432">
    <property type="entry name" value="TPR_16"/>
    <property type="match status" value="2"/>
</dbReference>
<evidence type="ECO:0000313" key="4">
    <source>
        <dbReference type="EMBL" id="KNE59722.1"/>
    </source>
</evidence>
<dbReference type="VEuPathDB" id="FungiDB:AMAG_05186"/>
<dbReference type="InterPro" id="IPR019734">
    <property type="entry name" value="TPR_rpt"/>
</dbReference>
<feature type="repeat" description="TPR" evidence="3">
    <location>
        <begin position="953"/>
        <end position="986"/>
    </location>
</feature>
<gene>
    <name evidence="4" type="ORF">AMAG_05186</name>
</gene>
<dbReference type="EMBL" id="GG745335">
    <property type="protein sequence ID" value="KNE59722.1"/>
    <property type="molecule type" value="Genomic_DNA"/>
</dbReference>
<dbReference type="STRING" id="578462.A0A0L0SBA9"/>
<dbReference type="Pfam" id="PF12895">
    <property type="entry name" value="ANAPC3"/>
    <property type="match status" value="1"/>
</dbReference>
<dbReference type="PANTHER" id="PTHR15704:SF7">
    <property type="entry name" value="SUPERKILLER COMPLEX PROTEIN 3"/>
    <property type="match status" value="1"/>
</dbReference>
<keyword evidence="5" id="KW-1185">Reference proteome</keyword>
<keyword evidence="2 3" id="KW-0802">TPR repeat</keyword>
<dbReference type="Proteomes" id="UP000054350">
    <property type="component" value="Unassembled WGS sequence"/>
</dbReference>
<reference evidence="4 5" key="1">
    <citation type="submission" date="2009-11" db="EMBL/GenBank/DDBJ databases">
        <title>Annotation of Allomyces macrogynus ATCC 38327.</title>
        <authorList>
            <consortium name="The Broad Institute Genome Sequencing Platform"/>
            <person name="Russ C."/>
            <person name="Cuomo C."/>
            <person name="Burger G."/>
            <person name="Gray M.W."/>
            <person name="Holland P.W.H."/>
            <person name="King N."/>
            <person name="Lang F.B.F."/>
            <person name="Roger A.J."/>
            <person name="Ruiz-Trillo I."/>
            <person name="Young S.K."/>
            <person name="Zeng Q."/>
            <person name="Gargeya S."/>
            <person name="Fitzgerald M."/>
            <person name="Haas B."/>
            <person name="Abouelleil A."/>
            <person name="Alvarado L."/>
            <person name="Arachchi H.M."/>
            <person name="Berlin A."/>
            <person name="Chapman S.B."/>
            <person name="Gearin G."/>
            <person name="Goldberg J."/>
            <person name="Griggs A."/>
            <person name="Gujja S."/>
            <person name="Hansen M."/>
            <person name="Heiman D."/>
            <person name="Howarth C."/>
            <person name="Larimer J."/>
            <person name="Lui A."/>
            <person name="MacDonald P.J.P."/>
            <person name="McCowen C."/>
            <person name="Montmayeur A."/>
            <person name="Murphy C."/>
            <person name="Neiman D."/>
            <person name="Pearson M."/>
            <person name="Priest M."/>
            <person name="Roberts A."/>
            <person name="Saif S."/>
            <person name="Shea T."/>
            <person name="Sisk P."/>
            <person name="Stolte C."/>
            <person name="Sykes S."/>
            <person name="Wortman J."/>
            <person name="Nusbaum C."/>
            <person name="Birren B."/>
        </authorList>
    </citation>
    <scope>NUCLEOTIDE SEQUENCE [LARGE SCALE GENOMIC DNA]</scope>
    <source>
        <strain evidence="4 5">ATCC 38327</strain>
    </source>
</reference>
<proteinExistence type="predicted"/>